<name>A0A3P7P4N9_DIBLA</name>
<keyword evidence="2" id="KW-1185">Reference proteome</keyword>
<proteinExistence type="predicted"/>
<dbReference type="Proteomes" id="UP000281553">
    <property type="component" value="Unassembled WGS sequence"/>
</dbReference>
<dbReference type="AlphaFoldDB" id="A0A3P7P4N9"/>
<dbReference type="EMBL" id="UYRU01062600">
    <property type="protein sequence ID" value="VDN15459.1"/>
    <property type="molecule type" value="Genomic_DNA"/>
</dbReference>
<evidence type="ECO:0000313" key="2">
    <source>
        <dbReference type="Proteomes" id="UP000281553"/>
    </source>
</evidence>
<reference evidence="1 2" key="1">
    <citation type="submission" date="2018-11" db="EMBL/GenBank/DDBJ databases">
        <authorList>
            <consortium name="Pathogen Informatics"/>
        </authorList>
    </citation>
    <scope>NUCLEOTIDE SEQUENCE [LARGE SCALE GENOMIC DNA]</scope>
</reference>
<sequence length="192" mass="22000">MKIEVKKAEAVEKTLTDRTPTSLSAYRAQRNWVRGLILRTRRDFEADPLIRAKVNPKLFNNYLRRSTKNKDPIPLLRTAEERDLIENEAKADHLSDFSRSVFTKETAYDYPADVNDVDTIFETVQFPEAVVLKELLGLKESKSPSPHEASFSAFNDDGFAKVFGTFVRPQLESAIQAWRPWAAKDINILEKV</sequence>
<accession>A0A3P7P4N9</accession>
<evidence type="ECO:0000313" key="1">
    <source>
        <dbReference type="EMBL" id="VDN15459.1"/>
    </source>
</evidence>
<gene>
    <name evidence="1" type="ORF">DILT_LOCUS11290</name>
</gene>
<dbReference type="OrthoDB" id="6264139at2759"/>
<protein>
    <submittedName>
        <fullName evidence="1">Uncharacterized protein</fullName>
    </submittedName>
</protein>
<organism evidence="1 2">
    <name type="scientific">Dibothriocephalus latus</name>
    <name type="common">Fish tapeworm</name>
    <name type="synonym">Diphyllobothrium latum</name>
    <dbReference type="NCBI Taxonomy" id="60516"/>
    <lineage>
        <taxon>Eukaryota</taxon>
        <taxon>Metazoa</taxon>
        <taxon>Spiralia</taxon>
        <taxon>Lophotrochozoa</taxon>
        <taxon>Platyhelminthes</taxon>
        <taxon>Cestoda</taxon>
        <taxon>Eucestoda</taxon>
        <taxon>Diphyllobothriidea</taxon>
        <taxon>Diphyllobothriidae</taxon>
        <taxon>Dibothriocephalus</taxon>
    </lineage>
</organism>